<feature type="region of interest" description="Disordered" evidence="9">
    <location>
        <begin position="68"/>
        <end position="115"/>
    </location>
</feature>
<dbReference type="Pfam" id="PF01424">
    <property type="entry name" value="R3H"/>
    <property type="match status" value="1"/>
</dbReference>
<dbReference type="AlphaFoldDB" id="A0A2K3QPZ1"/>
<keyword evidence="7" id="KW-0508">mRNA splicing</keyword>
<feature type="region of interest" description="Disordered" evidence="9">
    <location>
        <begin position="284"/>
        <end position="359"/>
    </location>
</feature>
<feature type="compositionally biased region" description="Basic and acidic residues" evidence="9">
    <location>
        <begin position="427"/>
        <end position="437"/>
    </location>
</feature>
<reference evidence="12 13" key="1">
    <citation type="submission" date="2017-08" db="EMBL/GenBank/DDBJ databases">
        <title>Harnessing the power of phylogenomics to disentangle the directionality and signatures of interkingdom host jumping in the parasitic fungal genus Tolypocladium.</title>
        <authorList>
            <person name="Quandt C.A."/>
            <person name="Patterson W."/>
            <person name="Spatafora J.W."/>
        </authorList>
    </citation>
    <scope>NUCLEOTIDE SEQUENCE [LARGE SCALE GENOMIC DNA]</scope>
    <source>
        <strain evidence="12 13">CBS 113982</strain>
    </source>
</reference>
<evidence type="ECO:0000313" key="12">
    <source>
        <dbReference type="EMBL" id="PNY29587.1"/>
    </source>
</evidence>
<dbReference type="PANTHER" id="PTHR14195">
    <property type="entry name" value="G PATCH DOMAIN CONTAINING PROTEIN 2"/>
    <property type="match status" value="1"/>
</dbReference>
<keyword evidence="6" id="KW-0507">mRNA processing</keyword>
<dbReference type="Pfam" id="PF01585">
    <property type="entry name" value="G-patch"/>
    <property type="match status" value="1"/>
</dbReference>
<dbReference type="InterPro" id="IPR034082">
    <property type="entry name" value="R3H_G-patch"/>
</dbReference>
<comment type="subcellular location">
    <subcellularLocation>
        <location evidence="2">Cytoplasm</location>
    </subcellularLocation>
    <subcellularLocation>
        <location evidence="1">Nucleus</location>
    </subcellularLocation>
</comment>
<feature type="compositionally biased region" description="Low complexity" evidence="9">
    <location>
        <begin position="79"/>
        <end position="91"/>
    </location>
</feature>
<evidence type="ECO:0000259" key="11">
    <source>
        <dbReference type="PROSITE" id="PS51061"/>
    </source>
</evidence>
<comment type="similarity">
    <text evidence="3">Belongs to the SQS1 family.</text>
</comment>
<evidence type="ECO:0000256" key="7">
    <source>
        <dbReference type="ARBA" id="ARBA00023187"/>
    </source>
</evidence>
<organism evidence="12 13">
    <name type="scientific">Tolypocladium capitatum</name>
    <dbReference type="NCBI Taxonomy" id="45235"/>
    <lineage>
        <taxon>Eukaryota</taxon>
        <taxon>Fungi</taxon>
        <taxon>Dikarya</taxon>
        <taxon>Ascomycota</taxon>
        <taxon>Pezizomycotina</taxon>
        <taxon>Sordariomycetes</taxon>
        <taxon>Hypocreomycetidae</taxon>
        <taxon>Hypocreales</taxon>
        <taxon>Ophiocordycipitaceae</taxon>
        <taxon>Tolypocladium</taxon>
    </lineage>
</organism>
<feature type="region of interest" description="Disordered" evidence="9">
    <location>
        <begin position="250"/>
        <end position="269"/>
    </location>
</feature>
<feature type="region of interest" description="Disordered" evidence="9">
    <location>
        <begin position="385"/>
        <end position="499"/>
    </location>
</feature>
<evidence type="ECO:0000259" key="10">
    <source>
        <dbReference type="PROSITE" id="PS50174"/>
    </source>
</evidence>
<evidence type="ECO:0000256" key="5">
    <source>
        <dbReference type="ARBA" id="ARBA00022490"/>
    </source>
</evidence>
<comment type="caution">
    <text evidence="12">The sequence shown here is derived from an EMBL/GenBank/DDBJ whole genome shotgun (WGS) entry which is preliminary data.</text>
</comment>
<feature type="compositionally biased region" description="Basic residues" evidence="9">
    <location>
        <begin position="1"/>
        <end position="15"/>
    </location>
</feature>
<dbReference type="CDD" id="cd02646">
    <property type="entry name" value="R3H_G-patch"/>
    <property type="match status" value="1"/>
</dbReference>
<name>A0A2K3QPZ1_9HYPO</name>
<evidence type="ECO:0000256" key="1">
    <source>
        <dbReference type="ARBA" id="ARBA00004123"/>
    </source>
</evidence>
<dbReference type="SUPFAM" id="SSF82708">
    <property type="entry name" value="R3H domain"/>
    <property type="match status" value="1"/>
</dbReference>
<evidence type="ECO:0000256" key="6">
    <source>
        <dbReference type="ARBA" id="ARBA00022664"/>
    </source>
</evidence>
<feature type="non-terminal residue" evidence="12">
    <location>
        <position position="1"/>
    </location>
</feature>
<feature type="region of interest" description="Disordered" evidence="9">
    <location>
        <begin position="155"/>
        <end position="183"/>
    </location>
</feature>
<dbReference type="InterPro" id="IPR000467">
    <property type="entry name" value="G_patch_dom"/>
</dbReference>
<dbReference type="SMART" id="SM00393">
    <property type="entry name" value="R3H"/>
    <property type="match status" value="1"/>
</dbReference>
<keyword evidence="13" id="KW-1185">Reference proteome</keyword>
<dbReference type="PROSITE" id="PS51061">
    <property type="entry name" value="R3H"/>
    <property type="match status" value="1"/>
</dbReference>
<evidence type="ECO:0000313" key="13">
    <source>
        <dbReference type="Proteomes" id="UP000236621"/>
    </source>
</evidence>
<feature type="region of interest" description="Disordered" evidence="9">
    <location>
        <begin position="1"/>
        <end position="31"/>
    </location>
</feature>
<evidence type="ECO:0000256" key="3">
    <source>
        <dbReference type="ARBA" id="ARBA00010306"/>
    </source>
</evidence>
<dbReference type="GO" id="GO:0008380">
    <property type="term" value="P:RNA splicing"/>
    <property type="evidence" value="ECO:0007669"/>
    <property type="project" value="UniProtKB-KW"/>
</dbReference>
<feature type="domain" description="G-patch" evidence="10">
    <location>
        <begin position="700"/>
        <end position="743"/>
    </location>
</feature>
<dbReference type="GO" id="GO:0005737">
    <property type="term" value="C:cytoplasm"/>
    <property type="evidence" value="ECO:0007669"/>
    <property type="project" value="UniProtKB-SubCell"/>
</dbReference>
<dbReference type="OrthoDB" id="21470at2759"/>
<feature type="domain" description="R3H" evidence="11">
    <location>
        <begin position="575"/>
        <end position="637"/>
    </location>
</feature>
<dbReference type="SMART" id="SM00443">
    <property type="entry name" value="G_patch"/>
    <property type="match status" value="1"/>
</dbReference>
<evidence type="ECO:0000256" key="8">
    <source>
        <dbReference type="ARBA" id="ARBA00023242"/>
    </source>
</evidence>
<dbReference type="InterPro" id="IPR036867">
    <property type="entry name" value="R3H_dom_sf"/>
</dbReference>
<feature type="compositionally biased region" description="Basic and acidic residues" evidence="9">
    <location>
        <begin position="385"/>
        <end position="399"/>
    </location>
</feature>
<dbReference type="EMBL" id="NRSZ01000088">
    <property type="protein sequence ID" value="PNY29587.1"/>
    <property type="molecule type" value="Genomic_DNA"/>
</dbReference>
<dbReference type="GO" id="GO:0006397">
    <property type="term" value="P:mRNA processing"/>
    <property type="evidence" value="ECO:0007669"/>
    <property type="project" value="UniProtKB-KW"/>
</dbReference>
<dbReference type="PROSITE" id="PS50174">
    <property type="entry name" value="G_PATCH"/>
    <property type="match status" value="1"/>
</dbReference>
<keyword evidence="8" id="KW-0539">Nucleus</keyword>
<evidence type="ECO:0000256" key="2">
    <source>
        <dbReference type="ARBA" id="ARBA00004496"/>
    </source>
</evidence>
<keyword evidence="5" id="KW-0963">Cytoplasm</keyword>
<gene>
    <name evidence="12" type="ORF">TCAP_00504</name>
</gene>
<feature type="region of interest" description="Disordered" evidence="9">
    <location>
        <begin position="536"/>
        <end position="570"/>
    </location>
</feature>
<protein>
    <recommendedName>
        <fullName evidence="4">Protein SQS1</fullName>
    </recommendedName>
</protein>
<proteinExistence type="inferred from homology"/>
<evidence type="ECO:0000256" key="9">
    <source>
        <dbReference type="SAM" id="MobiDB-lite"/>
    </source>
</evidence>
<dbReference type="GO" id="GO:0005634">
    <property type="term" value="C:nucleus"/>
    <property type="evidence" value="ECO:0007669"/>
    <property type="project" value="UniProtKB-SubCell"/>
</dbReference>
<dbReference type="InterPro" id="IPR001374">
    <property type="entry name" value="R3H_dom"/>
</dbReference>
<dbReference type="GO" id="GO:0003676">
    <property type="term" value="F:nucleic acid binding"/>
    <property type="evidence" value="ECO:0007669"/>
    <property type="project" value="UniProtKB-UniRule"/>
</dbReference>
<feature type="compositionally biased region" description="Basic residues" evidence="9">
    <location>
        <begin position="331"/>
        <end position="343"/>
    </location>
</feature>
<dbReference type="STRING" id="45235.A0A2K3QPZ1"/>
<dbReference type="Proteomes" id="UP000236621">
    <property type="component" value="Unassembled WGS sequence"/>
</dbReference>
<sequence>RTKQLSRASREKHHQLQTAWPSRPPHTFPQDASVSAHVLSCLHFLTRRDHSRFTSRRACLRNVGGCYPAVPAMPRHKGGSFSPRGSRAARGARGGSQGRGRHANGSSPVLSVPGMPSLLSPAGFTLADEARQTSQHDHSSWGQDSSLRRKPVLFLSAGKSEPLRDVNKAPPQGQPEDGQSIPVYDQQHGDAVTHTDDHLSNIGGFNDANVIGPEELDKAIEEAAQGSGQHGAQETTSFFFDVMGQKYDEKSHKSPVQVPERHFSPEGNSSDEIILFRGRNRNPQAHRSAAVTHTPGRTGVQTNEQGIPEIPSKPGHRPESPGIRLAIRSRPPGRGRRSRRGRDHNRVRGQENTSDNDSMLADYIANMRENGEIDETLRQYMHNRRDLGGTENDGSDHSPRLTKLTNAKGLGRLRRASDPNAGAGDEASVHKPDDSDSGRCTTEGDVGDETLLSRLTAGQKPHSGPEMGRGDATSSDSDSSFDEGEHGQGPTSCQDGFDMMDWERPSLRRNKGKGSRAQITFDGCDSEMEQQLQAAWKSDRLKKKQRKKQREEQRSLGLLGQKTNPDDPRVKYPTGMTIQEVAVEVRTFLTGVDEILSFPPMDLHARKVIHDLANKFNIKSKSTGKADQRRPTLYRTGRTLPYVESTFEQAVARIRRPYLPRMDVKRKRGPNQTPAARGSYAAASYRDGEIVGAAAPELGTENRGRTMLEKMGWSSGTALGATHNKGILQPVTHAMKRSKAGLG</sequence>
<dbReference type="Gene3D" id="3.30.1370.50">
    <property type="entry name" value="R3H-like domain"/>
    <property type="match status" value="1"/>
</dbReference>
<accession>A0A2K3QPZ1</accession>
<dbReference type="InterPro" id="IPR051189">
    <property type="entry name" value="Splicing_assoc_domain"/>
</dbReference>
<evidence type="ECO:0000256" key="4">
    <source>
        <dbReference type="ARBA" id="ARBA00018964"/>
    </source>
</evidence>